<dbReference type="AlphaFoldDB" id="E2NKJ1"/>
<organism evidence="1 2">
    <name type="scientific">Bacteroides cellulosilyticus DSM 14838</name>
    <dbReference type="NCBI Taxonomy" id="537012"/>
    <lineage>
        <taxon>Bacteria</taxon>
        <taxon>Pseudomonadati</taxon>
        <taxon>Bacteroidota</taxon>
        <taxon>Bacteroidia</taxon>
        <taxon>Bacteroidales</taxon>
        <taxon>Bacteroidaceae</taxon>
        <taxon>Bacteroides</taxon>
    </lineage>
</organism>
<reference evidence="1 2" key="1">
    <citation type="submission" date="2008-12" db="EMBL/GenBank/DDBJ databases">
        <authorList>
            <person name="Fulton L."/>
            <person name="Clifton S."/>
            <person name="Fulton B."/>
            <person name="Xu J."/>
            <person name="Minx P."/>
            <person name="Pepin K.H."/>
            <person name="Johnson M."/>
            <person name="Bhonagiri V."/>
            <person name="Nash W.E."/>
            <person name="Mardis E.R."/>
            <person name="Wilson R.K."/>
        </authorList>
    </citation>
    <scope>NUCLEOTIDE SEQUENCE [LARGE SCALE GENOMIC DNA]</scope>
    <source>
        <strain evidence="1 2">DSM 14838</strain>
    </source>
</reference>
<proteinExistence type="predicted"/>
<dbReference type="Proteomes" id="UP000003711">
    <property type="component" value="Unassembled WGS sequence"/>
</dbReference>
<sequence>MKYKELTFQNTLSLIIINHTAFTKQEILASFRTTPTIDTKG</sequence>
<comment type="caution">
    <text evidence="1">The sequence shown here is derived from an EMBL/GenBank/DDBJ whole genome shotgun (WGS) entry which is preliminary data.</text>
</comment>
<accession>E2NKJ1</accession>
<evidence type="ECO:0000313" key="1">
    <source>
        <dbReference type="EMBL" id="EEF87581.1"/>
    </source>
</evidence>
<gene>
    <name evidence="1" type="ORF">BACCELL_04834</name>
</gene>
<evidence type="ECO:0000313" key="2">
    <source>
        <dbReference type="Proteomes" id="UP000003711"/>
    </source>
</evidence>
<name>E2NKJ1_9BACE</name>
<reference evidence="1 2" key="2">
    <citation type="submission" date="2009-01" db="EMBL/GenBank/DDBJ databases">
        <title>Draft genome sequence of Bacteroides cellulosilyticus (DSM 14838).</title>
        <authorList>
            <person name="Sudarsanam P."/>
            <person name="Ley R."/>
            <person name="Guruge J."/>
            <person name="Turnbaugh P.J."/>
            <person name="Mahowald M."/>
            <person name="Liep D."/>
            <person name="Gordon J."/>
        </authorList>
    </citation>
    <scope>NUCLEOTIDE SEQUENCE [LARGE SCALE GENOMIC DNA]</scope>
    <source>
        <strain evidence="1 2">DSM 14838</strain>
    </source>
</reference>
<dbReference type="HOGENOM" id="CLU_3265413_0_0_10"/>
<dbReference type="EMBL" id="ACCH01000382">
    <property type="protein sequence ID" value="EEF87581.1"/>
    <property type="molecule type" value="Genomic_DNA"/>
</dbReference>
<protein>
    <submittedName>
        <fullName evidence="1">Uncharacterized protein</fullName>
    </submittedName>
</protein>